<dbReference type="Proteomes" id="UP001517247">
    <property type="component" value="Unassembled WGS sequence"/>
</dbReference>
<evidence type="ECO:0000313" key="2">
    <source>
        <dbReference type="Proteomes" id="UP001517247"/>
    </source>
</evidence>
<accession>A0ABW9J2J3</accession>
<dbReference type="Pfam" id="PF08843">
    <property type="entry name" value="AbiEii"/>
    <property type="match status" value="1"/>
</dbReference>
<organism evidence="1 2">
    <name type="scientific">Pedobacter ureilyticus</name>
    <dbReference type="NCBI Taxonomy" id="1393051"/>
    <lineage>
        <taxon>Bacteria</taxon>
        <taxon>Pseudomonadati</taxon>
        <taxon>Bacteroidota</taxon>
        <taxon>Sphingobacteriia</taxon>
        <taxon>Sphingobacteriales</taxon>
        <taxon>Sphingobacteriaceae</taxon>
        <taxon>Pedobacter</taxon>
    </lineage>
</organism>
<sequence>MLHKETVKPGTLDLIRQLMKDHQLNSFYLVGGTALSLRIGHRDSIDIDLFSSSDFDGNKLADHLCNNYGANVRHYRENYASGSIGEVDFDFISHKYPSIRPIENKDGIRMMSNQDISAMKINAIVNSGQRIKDFIDIHYLLKEISLEEILGFYCQKYPNADPNIAKSSLMYHNDIDFNVPVKLMDPKLKWQDVKGSIVTAVREHTNVLEGREFYRKLKETKNNKQNNRGRGMGY</sequence>
<keyword evidence="2" id="KW-1185">Reference proteome</keyword>
<gene>
    <name evidence="1" type="ORF">E6A44_001860</name>
</gene>
<evidence type="ECO:0000313" key="1">
    <source>
        <dbReference type="EMBL" id="MFN0254299.1"/>
    </source>
</evidence>
<keyword evidence="1" id="KW-0808">Transferase</keyword>
<name>A0ABW9J2J3_9SPHI</name>
<dbReference type="RefSeq" id="WP_138721464.1">
    <property type="nucleotide sequence ID" value="NZ_SSHJ02000001.1"/>
</dbReference>
<dbReference type="InterPro" id="IPR014942">
    <property type="entry name" value="AbiEii"/>
</dbReference>
<comment type="caution">
    <text evidence="1">The sequence shown here is derived from an EMBL/GenBank/DDBJ whole genome shotgun (WGS) entry which is preliminary data.</text>
</comment>
<dbReference type="GO" id="GO:0016740">
    <property type="term" value="F:transferase activity"/>
    <property type="evidence" value="ECO:0007669"/>
    <property type="project" value="UniProtKB-KW"/>
</dbReference>
<dbReference type="EMBL" id="SSHJ02000001">
    <property type="protein sequence ID" value="MFN0254299.1"/>
    <property type="molecule type" value="Genomic_DNA"/>
</dbReference>
<proteinExistence type="predicted"/>
<protein>
    <submittedName>
        <fullName evidence="1">Nucleotidyl transferase AbiEii/AbiGii toxin family protein</fullName>
    </submittedName>
</protein>
<reference evidence="1 2" key="1">
    <citation type="submission" date="2024-12" db="EMBL/GenBank/DDBJ databases">
        <authorList>
            <person name="Hu S."/>
        </authorList>
    </citation>
    <scope>NUCLEOTIDE SEQUENCE [LARGE SCALE GENOMIC DNA]</scope>
    <source>
        <strain evidence="1 2">THG-T11</strain>
    </source>
</reference>